<dbReference type="Gene3D" id="3.40.190.10">
    <property type="entry name" value="Periplasmic binding protein-like II"/>
    <property type="match status" value="1"/>
</dbReference>
<dbReference type="InterPro" id="IPR039424">
    <property type="entry name" value="SBP_5"/>
</dbReference>
<dbReference type="Gene3D" id="3.10.105.10">
    <property type="entry name" value="Dipeptide-binding Protein, Domain 3"/>
    <property type="match status" value="1"/>
</dbReference>
<dbReference type="InterPro" id="IPR000914">
    <property type="entry name" value="SBP_5_dom"/>
</dbReference>
<evidence type="ECO:0000256" key="1">
    <source>
        <dbReference type="SAM" id="MobiDB-lite"/>
    </source>
</evidence>
<feature type="domain" description="Solute-binding protein family 5" evidence="2">
    <location>
        <begin position="83"/>
        <end position="487"/>
    </location>
</feature>
<feature type="region of interest" description="Disordered" evidence="1">
    <location>
        <begin position="1"/>
        <end position="35"/>
    </location>
</feature>
<dbReference type="GO" id="GO:1904680">
    <property type="term" value="F:peptide transmembrane transporter activity"/>
    <property type="evidence" value="ECO:0007669"/>
    <property type="project" value="TreeGrafter"/>
</dbReference>
<feature type="compositionally biased region" description="Acidic residues" evidence="1">
    <location>
        <begin position="1"/>
        <end position="19"/>
    </location>
</feature>
<dbReference type="SUPFAM" id="SSF53850">
    <property type="entry name" value="Periplasmic binding protein-like II"/>
    <property type="match status" value="1"/>
</dbReference>
<proteinExistence type="predicted"/>
<name>A0AAP3E3S9_9EURY</name>
<evidence type="ECO:0000313" key="4">
    <source>
        <dbReference type="Proteomes" id="UP001321018"/>
    </source>
</evidence>
<reference evidence="3" key="1">
    <citation type="submission" date="2022-09" db="EMBL/GenBank/DDBJ databases">
        <title>Enrichment on poylsaccharides allowed isolation of novel metabolic and taxonomic groups of Haloarchaea.</title>
        <authorList>
            <person name="Sorokin D.Y."/>
            <person name="Elcheninov A.G."/>
            <person name="Khizhniak T.V."/>
            <person name="Kolganova T.V."/>
            <person name="Kublanov I.V."/>
        </authorList>
    </citation>
    <scope>NUCLEOTIDE SEQUENCE</scope>
    <source>
        <strain evidence="3">AArc-xg1-1</strain>
    </source>
</reference>
<accession>A0AAP3E3S9</accession>
<protein>
    <submittedName>
        <fullName evidence="3">ABC transporter substrate-binding protein</fullName>
    </submittedName>
</protein>
<dbReference type="EMBL" id="JAOPKA010000020">
    <property type="protein sequence ID" value="MCU4743976.1"/>
    <property type="molecule type" value="Genomic_DNA"/>
</dbReference>
<gene>
    <name evidence="3" type="ORF">OB960_21585</name>
</gene>
<dbReference type="Proteomes" id="UP001321018">
    <property type="component" value="Unassembled WGS sequence"/>
</dbReference>
<sequence>MGGDDDDGGDTDTGDDTSGSDDGVPERDGSDLPMIDQTYHIPHYDENPQETTLFSEEWWNTPSIDFLLTPVGGWKPMAAQEHIPHIFEDVEVTADEVTVTIFEDAEWSDGTDIVAEDLFRYYKIFDSLWQPVQPGDRALDEIRDPVSAIAPRPGEFWLDDAFVDNGKEAVFRGGDGHFLEKWTEEGVKEAFYGLPVLPPHDPDIYVEIVDRLEEYHREYDTPRETEEHEEWRNFTMDDDWDIGLDHITAGPFKIENVTDSQYILERHDGYPHADELNFTRVEASYLEDDEAHRAALVSDSLDWTDEVNIPQHALDSLPDHVEEFQHPDFGGMGLTVQGQHDVLGDPRVRQALMHMIDQEMVTQLLAESMVDAEPIHTPGLQGGNDELVDDEFVDQLHTYDQDYERAEELLERAGFSEEGGDWYTPDGDLFQFEIHTDEDIPEFLLVIEDQFREFGLEVGVSTEEDAVFEDRFDNANFDMMEWGWEGEQEDVFIDFFWAIHSGIVRQQRGFWSHDEAEEIAADWDGLTYLESEAEEEGAYADIQGVVGGNLVDFTISAPPIGEFDGEPTEEYPVADHAIRFEYGYTFDDVDYTFEDALEECIWVYNWWLPEMPISMEFGHVFHNTRDWIVPDQSSAALWQGSYQFLSSGLVNADPDGRGDTID</sequence>
<dbReference type="GO" id="GO:0015833">
    <property type="term" value="P:peptide transport"/>
    <property type="evidence" value="ECO:0007669"/>
    <property type="project" value="TreeGrafter"/>
</dbReference>
<dbReference type="RefSeq" id="WP_338005785.1">
    <property type="nucleotide sequence ID" value="NZ_JAOPKA010000020.1"/>
</dbReference>
<evidence type="ECO:0000259" key="2">
    <source>
        <dbReference type="Pfam" id="PF00496"/>
    </source>
</evidence>
<dbReference type="Pfam" id="PF00496">
    <property type="entry name" value="SBP_bac_5"/>
    <property type="match status" value="1"/>
</dbReference>
<evidence type="ECO:0000313" key="3">
    <source>
        <dbReference type="EMBL" id="MCU4743976.1"/>
    </source>
</evidence>
<dbReference type="PANTHER" id="PTHR30290">
    <property type="entry name" value="PERIPLASMIC BINDING COMPONENT OF ABC TRANSPORTER"/>
    <property type="match status" value="1"/>
</dbReference>
<comment type="caution">
    <text evidence="3">The sequence shown here is derived from an EMBL/GenBank/DDBJ whole genome shotgun (WGS) entry which is preliminary data.</text>
</comment>
<dbReference type="AlphaFoldDB" id="A0AAP3E3S9"/>
<organism evidence="3 4">
    <name type="scientific">Natronoglomus mannanivorans</name>
    <dbReference type="NCBI Taxonomy" id="2979990"/>
    <lineage>
        <taxon>Archaea</taxon>
        <taxon>Methanobacteriati</taxon>
        <taxon>Methanobacteriota</taxon>
        <taxon>Stenosarchaea group</taxon>
        <taxon>Halobacteria</taxon>
        <taxon>Halobacteriales</taxon>
        <taxon>Natrialbaceae</taxon>
        <taxon>Natronoglomus</taxon>
    </lineage>
</organism>